<dbReference type="EMBL" id="JAPDRN010000109">
    <property type="protein sequence ID" value="KAJ9622186.1"/>
    <property type="molecule type" value="Genomic_DNA"/>
</dbReference>
<keyword evidence="4" id="KW-1185">Reference proteome</keyword>
<keyword evidence="2" id="KW-1133">Transmembrane helix</keyword>
<protein>
    <recommendedName>
        <fullName evidence="5">Mid2 domain-containing protein</fullName>
    </recommendedName>
</protein>
<comment type="caution">
    <text evidence="3">The sequence shown here is derived from an EMBL/GenBank/DDBJ whole genome shotgun (WGS) entry which is preliminary data.</text>
</comment>
<feature type="transmembrane region" description="Helical" evidence="2">
    <location>
        <begin position="191"/>
        <end position="215"/>
    </location>
</feature>
<feature type="region of interest" description="Disordered" evidence="1">
    <location>
        <begin position="220"/>
        <end position="277"/>
    </location>
</feature>
<dbReference type="AlphaFoldDB" id="A0AA39CRQ0"/>
<keyword evidence="2" id="KW-0472">Membrane</keyword>
<name>A0AA39CRQ0_9EURO</name>
<organism evidence="3 4">
    <name type="scientific">Knufia peltigerae</name>
    <dbReference type="NCBI Taxonomy" id="1002370"/>
    <lineage>
        <taxon>Eukaryota</taxon>
        <taxon>Fungi</taxon>
        <taxon>Dikarya</taxon>
        <taxon>Ascomycota</taxon>
        <taxon>Pezizomycotina</taxon>
        <taxon>Eurotiomycetes</taxon>
        <taxon>Chaetothyriomycetidae</taxon>
        <taxon>Chaetothyriales</taxon>
        <taxon>Trichomeriaceae</taxon>
        <taxon>Knufia</taxon>
    </lineage>
</organism>
<reference evidence="3" key="1">
    <citation type="submission" date="2022-10" db="EMBL/GenBank/DDBJ databases">
        <title>Culturing micro-colonial fungi from biological soil crusts in the Mojave desert and describing Neophaeococcomyces mojavensis, and introducing the new genera and species Taxawa tesnikishii.</title>
        <authorList>
            <person name="Kurbessoian T."/>
            <person name="Stajich J.E."/>
        </authorList>
    </citation>
    <scope>NUCLEOTIDE SEQUENCE</scope>
    <source>
        <strain evidence="3">TK_35</strain>
    </source>
</reference>
<evidence type="ECO:0000313" key="3">
    <source>
        <dbReference type="EMBL" id="KAJ9622186.1"/>
    </source>
</evidence>
<dbReference type="Proteomes" id="UP001172681">
    <property type="component" value="Unassembled WGS sequence"/>
</dbReference>
<gene>
    <name evidence="3" type="ORF">H2204_011618</name>
</gene>
<accession>A0AA39CRQ0</accession>
<proteinExistence type="predicted"/>
<keyword evidence="2" id="KW-0812">Transmembrane</keyword>
<feature type="region of interest" description="Disordered" evidence="1">
    <location>
        <begin position="138"/>
        <end position="184"/>
    </location>
</feature>
<evidence type="ECO:0000256" key="1">
    <source>
        <dbReference type="SAM" id="MobiDB-lite"/>
    </source>
</evidence>
<evidence type="ECO:0000313" key="4">
    <source>
        <dbReference type="Proteomes" id="UP001172681"/>
    </source>
</evidence>
<evidence type="ECO:0000256" key="2">
    <source>
        <dbReference type="SAM" id="Phobius"/>
    </source>
</evidence>
<evidence type="ECO:0008006" key="5">
    <source>
        <dbReference type="Google" id="ProtNLM"/>
    </source>
</evidence>
<sequence>MAFVFPPPAPAEDAAANFASYGIGSSLAISWTGTNSTWSNASLVLMKNDANYTCDLLNLGAAYCQAIQPSFSATESHGFSWRITTYDYPEYPVDANPSYYLIMGAFDTSGVVDKFYSHGFFIYPQDSVPSVTYDGASTASSTTSVSTPDSSSTASATSSSNGPQSSVSSTAASSSPTAGASSGGLDAATKIATGVAVGLGVPLTFALIFVAFFFYKKRQKKPHPPGQAPGTSPQGSEVREPSELASARTPMPPQYSWQSLKTRPHLSELSGDVDSVR</sequence>